<feature type="domain" description="Zinc finger/thioredoxin putative" evidence="2">
    <location>
        <begin position="11"/>
        <end position="43"/>
    </location>
</feature>
<proteinExistence type="predicted"/>
<evidence type="ECO:0000256" key="1">
    <source>
        <dbReference type="SAM" id="MobiDB-lite"/>
    </source>
</evidence>
<dbReference type="EMBL" id="CP025408">
    <property type="protein sequence ID" value="AUH33580.1"/>
    <property type="molecule type" value="Genomic_DNA"/>
</dbReference>
<dbReference type="KEGG" id="paro:CUV01_09435"/>
<name>A0A2K9EF43_9RHOB</name>
<keyword evidence="4" id="KW-1185">Reference proteome</keyword>
<sequence>MRGVGMGELRLKCPECGTEYRLAEGAIPAAGRNVECSSCGHVWLQPGNAPAPATKAPQATPESAPKTPAASQPQPQLNRPLPASVLSVLQEEAELSRRQRGGEVAPPAAPPKQPPGEPAEDWPATTVTDGASVGASMTLPLATDRPQTGPAPSRHINAKPSRPAQAAPAHQTMEETVTRTTPHRADPPPEPQKEAADLSSIARPIDDHGSSAYRRGLRWSIAIAAALLLVYLAAPRLADQGAPGAKLMEWRIAVDDGRNWLHQRLFAPQTETD</sequence>
<dbReference type="Pfam" id="PF13717">
    <property type="entry name" value="Zn_ribbon_4"/>
    <property type="match status" value="1"/>
</dbReference>
<evidence type="ECO:0000259" key="2">
    <source>
        <dbReference type="Pfam" id="PF13717"/>
    </source>
</evidence>
<feature type="compositionally biased region" description="Low complexity" evidence="1">
    <location>
        <begin position="50"/>
        <end position="61"/>
    </location>
</feature>
<evidence type="ECO:0000313" key="4">
    <source>
        <dbReference type="Proteomes" id="UP000233742"/>
    </source>
</evidence>
<accession>A0A2K9EF43</accession>
<feature type="compositionally biased region" description="Basic and acidic residues" evidence="1">
    <location>
        <begin position="172"/>
        <end position="196"/>
    </location>
</feature>
<dbReference type="AlphaFoldDB" id="A0A2K9EF43"/>
<protein>
    <recommendedName>
        <fullName evidence="2">Zinc finger/thioredoxin putative domain-containing protein</fullName>
    </recommendedName>
</protein>
<dbReference type="NCBIfam" id="TIGR02098">
    <property type="entry name" value="MJ0042_CXXC"/>
    <property type="match status" value="1"/>
</dbReference>
<feature type="region of interest" description="Disordered" evidence="1">
    <location>
        <begin position="47"/>
        <end position="204"/>
    </location>
</feature>
<gene>
    <name evidence="3" type="ORF">CUV01_09435</name>
</gene>
<evidence type="ECO:0000313" key="3">
    <source>
        <dbReference type="EMBL" id="AUH33580.1"/>
    </source>
</evidence>
<dbReference type="Proteomes" id="UP000233742">
    <property type="component" value="Chromosome"/>
</dbReference>
<reference evidence="3 4" key="1">
    <citation type="submission" date="2017-12" db="EMBL/GenBank/DDBJ databases">
        <authorList>
            <person name="Hurst M.R.H."/>
        </authorList>
    </citation>
    <scope>NUCLEOTIDE SEQUENCE [LARGE SCALE GENOMIC DNA]</scope>
    <source>
        <strain evidence="3 4">BM15</strain>
    </source>
</reference>
<organism evidence="3 4">
    <name type="scientific">Paracoccus tegillarcae</name>
    <dbReference type="NCBI Taxonomy" id="1529068"/>
    <lineage>
        <taxon>Bacteria</taxon>
        <taxon>Pseudomonadati</taxon>
        <taxon>Pseudomonadota</taxon>
        <taxon>Alphaproteobacteria</taxon>
        <taxon>Rhodobacterales</taxon>
        <taxon>Paracoccaceae</taxon>
        <taxon>Paracoccus</taxon>
    </lineage>
</organism>
<dbReference type="InterPro" id="IPR011723">
    <property type="entry name" value="Znf/thioredoxin_put"/>
</dbReference>
<feature type="compositionally biased region" description="Pro residues" evidence="1">
    <location>
        <begin position="107"/>
        <end position="117"/>
    </location>
</feature>